<feature type="region of interest" description="SAW" evidence="3">
    <location>
        <begin position="470"/>
        <end position="544"/>
    </location>
</feature>
<keyword evidence="2" id="KW-0804">Transcription</keyword>
<dbReference type="PROSITE" id="PS50985">
    <property type="entry name" value="GRAS"/>
    <property type="match status" value="1"/>
</dbReference>
<evidence type="ECO:0000256" key="4">
    <source>
        <dbReference type="SAM" id="MobiDB-lite"/>
    </source>
</evidence>
<gene>
    <name evidence="5" type="ORF">ZIOFF_012596</name>
</gene>
<dbReference type="InterPro" id="IPR005202">
    <property type="entry name" value="TF_GRAS"/>
</dbReference>
<feature type="region of interest" description="Disordered" evidence="4">
    <location>
        <begin position="68"/>
        <end position="114"/>
    </location>
</feature>
<dbReference type="Proteomes" id="UP000734854">
    <property type="component" value="Unassembled WGS sequence"/>
</dbReference>
<name>A0A8J5HLV9_ZINOF</name>
<comment type="caution">
    <text evidence="5">The sequence shown here is derived from an EMBL/GenBank/DDBJ whole genome shotgun (WGS) entry which is preliminary data.</text>
</comment>
<keyword evidence="6" id="KW-1185">Reference proteome</keyword>
<evidence type="ECO:0000256" key="1">
    <source>
        <dbReference type="ARBA" id="ARBA00023015"/>
    </source>
</evidence>
<dbReference type="AlphaFoldDB" id="A0A8J5HLV9"/>
<comment type="similarity">
    <text evidence="3">Belongs to the GRAS family.</text>
</comment>
<accession>A0A8J5HLV9</accession>
<proteinExistence type="inferred from homology"/>
<evidence type="ECO:0000256" key="3">
    <source>
        <dbReference type="PROSITE-ProRule" id="PRU01191"/>
    </source>
</evidence>
<reference evidence="5 6" key="1">
    <citation type="submission" date="2020-08" db="EMBL/GenBank/DDBJ databases">
        <title>Plant Genome Project.</title>
        <authorList>
            <person name="Zhang R.-G."/>
        </authorList>
    </citation>
    <scope>NUCLEOTIDE SEQUENCE [LARGE SCALE GENOMIC DNA]</scope>
    <source>
        <tissue evidence="5">Rhizome</tissue>
    </source>
</reference>
<evidence type="ECO:0000256" key="2">
    <source>
        <dbReference type="ARBA" id="ARBA00023163"/>
    </source>
</evidence>
<dbReference type="EMBL" id="JACMSC010000003">
    <property type="protein sequence ID" value="KAG6530368.1"/>
    <property type="molecule type" value="Genomic_DNA"/>
</dbReference>
<sequence>MILEGGQGAKASPNDHQEHCLMDWLEEPMCFISSFLDDPCAAASTSTPNEITSCEWWAKGQEQYDMTCTTPSLSSTPSTAKSPQLLPQAEFSRKRKKPTSSTTGKTTAAVQDKQRTVGVAGKKVQEELVEEGEVNMKLAGTGRKVQGKGGPGASSNGGSKETRWAEKLLNPCATAIEAANVSRVRHLLCVLQELQSLSGDVNHRLAAYGLRALVNRLSCTGISISNIGGAAAATTEAAVTFVTSETRLFRSALIKFHEVSPWFALPNALANASILQTLARDPSRCAKSLRVVDVGVSHGLQWPTFLDAITRRPEGGPPLVRLTVAGAAAPPGPFSVSPPGYDFRSHLLRYAKSINLNLQIDDANDLEPSSLALRRDETLVICAQFRICHRNADDRMTFLRLMRKLEPDLLVLSEIEGGRCSGGADNGYPAAFAKKAELLWRFLDSTSVAFRGKDCSERRVMEGEAARVLETAEPAAEGRERWQERMAAAGFEEEAFGEEAMEAGKAILRKCDGNWEMRTASPAEAEAVALWWKGQPVSFCSLWKPNRPM</sequence>
<feature type="region of interest" description="Disordered" evidence="4">
    <location>
        <begin position="141"/>
        <end position="162"/>
    </location>
</feature>
<dbReference type="PANTHER" id="PTHR31636">
    <property type="entry name" value="OSJNBA0084A10.13 PROTEIN-RELATED"/>
    <property type="match status" value="1"/>
</dbReference>
<evidence type="ECO:0000313" key="6">
    <source>
        <dbReference type="Proteomes" id="UP000734854"/>
    </source>
</evidence>
<keyword evidence="1" id="KW-0805">Transcription regulation</keyword>
<organism evidence="5 6">
    <name type="scientific">Zingiber officinale</name>
    <name type="common">Ginger</name>
    <name type="synonym">Amomum zingiber</name>
    <dbReference type="NCBI Taxonomy" id="94328"/>
    <lineage>
        <taxon>Eukaryota</taxon>
        <taxon>Viridiplantae</taxon>
        <taxon>Streptophyta</taxon>
        <taxon>Embryophyta</taxon>
        <taxon>Tracheophyta</taxon>
        <taxon>Spermatophyta</taxon>
        <taxon>Magnoliopsida</taxon>
        <taxon>Liliopsida</taxon>
        <taxon>Zingiberales</taxon>
        <taxon>Zingiberaceae</taxon>
        <taxon>Zingiber</taxon>
    </lineage>
</organism>
<feature type="compositionally biased region" description="Low complexity" evidence="4">
    <location>
        <begin position="68"/>
        <end position="83"/>
    </location>
</feature>
<evidence type="ECO:0000313" key="5">
    <source>
        <dbReference type="EMBL" id="KAG6530368.1"/>
    </source>
</evidence>
<protein>
    <recommendedName>
        <fullName evidence="7">Nodulation signaling pathway 1-like protein</fullName>
    </recommendedName>
</protein>
<evidence type="ECO:0008006" key="7">
    <source>
        <dbReference type="Google" id="ProtNLM"/>
    </source>
</evidence>
<dbReference type="OrthoDB" id="1908565at2759"/>
<comment type="caution">
    <text evidence="3">Lacks conserved residue(s) required for the propagation of feature annotation.</text>
</comment>
<dbReference type="Pfam" id="PF03514">
    <property type="entry name" value="GRAS"/>
    <property type="match status" value="1"/>
</dbReference>